<dbReference type="Pfam" id="PF02181">
    <property type="entry name" value="FH2"/>
    <property type="match status" value="1"/>
</dbReference>
<dbReference type="AlphaFoldDB" id="A0A6F9DCD4"/>
<sequence length="435" mass="49630">MKPLYWTRVKKIGNVLENTLWYSVPAAEVDHKELVHLFCKNTANKKKSTLSESLSPKKVKVKPAKLLSTKRSQALGIFISSLHMDVEDIKQAVLDLETNVVDVESISAIYDLRPQANELELIKSFAKKQSKVDDNDKQPLDKPEQFLLKLWEVDHCTDRLFCITFMHQFHCNLGHLQSSIALIDEVCKSLQQKSIQQLFGIILTIGNYLNAGNRSRGEAAGFGLDVLSKLKDVKGNTDNLNLLAYVLRVYIKTFDLNIEIALRKSPVPSTLEIVRASQIDYEDIDKAFQKLRKELKDCGHRVDVVKSNSTIHAEPFGTIMHQFLTKATSDVEELEEQISNSRRGFNDTLAYFGVKSTKSSNTKEFFDQWIRFCGDVNDLWHMQLKEILKAQKEQAKQKVEEIRSKTSSVVVRTRRRPRSLKTRLSAHIAADTIEP</sequence>
<proteinExistence type="evidence at transcript level"/>
<dbReference type="GO" id="GO:0051015">
    <property type="term" value="F:actin filament binding"/>
    <property type="evidence" value="ECO:0007669"/>
    <property type="project" value="TreeGrafter"/>
</dbReference>
<dbReference type="PANTHER" id="PTHR45920:SF7">
    <property type="entry name" value="FORMIN-G"/>
    <property type="match status" value="1"/>
</dbReference>
<name>A0A6F9DCD4_9ASCI</name>
<dbReference type="Gene3D" id="1.20.58.2220">
    <property type="entry name" value="Formin, FH2 domain"/>
    <property type="match status" value="1"/>
</dbReference>
<dbReference type="InterPro" id="IPR015425">
    <property type="entry name" value="FH2_Formin"/>
</dbReference>
<dbReference type="GO" id="GO:0005737">
    <property type="term" value="C:cytoplasm"/>
    <property type="evidence" value="ECO:0007669"/>
    <property type="project" value="UniProtKB-ARBA"/>
</dbReference>
<dbReference type="GO" id="GO:0008017">
    <property type="term" value="F:microtubule binding"/>
    <property type="evidence" value="ECO:0007669"/>
    <property type="project" value="InterPro"/>
</dbReference>
<dbReference type="GO" id="GO:0045010">
    <property type="term" value="P:actin nucleation"/>
    <property type="evidence" value="ECO:0007669"/>
    <property type="project" value="InterPro"/>
</dbReference>
<dbReference type="PROSITE" id="PS51444">
    <property type="entry name" value="FH2"/>
    <property type="match status" value="1"/>
</dbReference>
<dbReference type="InterPro" id="IPR001265">
    <property type="entry name" value="Formin_Cappuccino_subfam"/>
</dbReference>
<evidence type="ECO:0000256" key="1">
    <source>
        <dbReference type="ARBA" id="ARBA00005271"/>
    </source>
</evidence>
<evidence type="ECO:0000259" key="2">
    <source>
        <dbReference type="PROSITE" id="PS51444"/>
    </source>
</evidence>
<feature type="domain" description="FH2" evidence="2">
    <location>
        <begin position="1"/>
        <end position="402"/>
    </location>
</feature>
<dbReference type="PRINTS" id="PR00828">
    <property type="entry name" value="FORMIN"/>
</dbReference>
<evidence type="ECO:0000313" key="3">
    <source>
        <dbReference type="EMBL" id="CAB3246517.1"/>
    </source>
</evidence>
<dbReference type="SMART" id="SM00498">
    <property type="entry name" value="FH2"/>
    <property type="match status" value="1"/>
</dbReference>
<accession>A0A6F9DCD4</accession>
<dbReference type="SUPFAM" id="SSF101447">
    <property type="entry name" value="Formin homology 2 domain (FH2 domain)"/>
    <property type="match status" value="1"/>
</dbReference>
<dbReference type="GO" id="GO:0030866">
    <property type="term" value="P:cortical actin cytoskeleton organization"/>
    <property type="evidence" value="ECO:0007669"/>
    <property type="project" value="TreeGrafter"/>
</dbReference>
<protein>
    <submittedName>
        <fullName evidence="3">Formin-2-like</fullName>
    </submittedName>
</protein>
<gene>
    <name evidence="3" type="primary">Fmn2</name>
</gene>
<dbReference type="PANTHER" id="PTHR45920">
    <property type="entry name" value="FORMIN HOMOLOGY 2 DOMAIN CONTAINING, ISOFORM I"/>
    <property type="match status" value="1"/>
</dbReference>
<organism evidence="3">
    <name type="scientific">Phallusia mammillata</name>
    <dbReference type="NCBI Taxonomy" id="59560"/>
    <lineage>
        <taxon>Eukaryota</taxon>
        <taxon>Metazoa</taxon>
        <taxon>Chordata</taxon>
        <taxon>Tunicata</taxon>
        <taxon>Ascidiacea</taxon>
        <taxon>Phlebobranchia</taxon>
        <taxon>Ascidiidae</taxon>
        <taxon>Phallusia</taxon>
    </lineage>
</organism>
<dbReference type="EMBL" id="LR785225">
    <property type="protein sequence ID" value="CAB3246517.1"/>
    <property type="molecule type" value="mRNA"/>
</dbReference>
<reference evidence="3" key="1">
    <citation type="submission" date="2020-04" db="EMBL/GenBank/DDBJ databases">
        <authorList>
            <person name="Neveu A P."/>
        </authorList>
    </citation>
    <scope>NUCLEOTIDE SEQUENCE</scope>
    <source>
        <tissue evidence="3">Whole embryo</tissue>
    </source>
</reference>
<dbReference type="GO" id="GO:0005884">
    <property type="term" value="C:actin filament"/>
    <property type="evidence" value="ECO:0007669"/>
    <property type="project" value="InterPro"/>
</dbReference>
<comment type="similarity">
    <text evidence="1">Belongs to the formin homology family. Cappuccino subfamily.</text>
</comment>
<dbReference type="InterPro" id="IPR042201">
    <property type="entry name" value="FH2_Formin_sf"/>
</dbReference>